<sequence>MVSAIVSTLTGMQRKAYVIVEKDYQRNKFNMSHVKNGKPADTTPILFNNRDSAQYFSEVLSVSISRTSEWDNAIELQDGDLIIAPEFKDYMADDGVDYDYCIVVEVGCIDDECVVVDYDD</sequence>
<evidence type="ECO:0000313" key="2">
    <source>
        <dbReference type="Proteomes" id="UP000247091"/>
    </source>
</evidence>
<dbReference type="Proteomes" id="UP000247091">
    <property type="component" value="Segment"/>
</dbReference>
<gene>
    <name evidence="1" type="primary">IL-3A_347L</name>
    <name evidence="1" type="ORF">PBCVIL3A_347L</name>
</gene>
<name>M1HUK3_PBCVI</name>
<dbReference type="EMBL" id="JX997169">
    <property type="protein sequence ID" value="AGE53869.1"/>
    <property type="molecule type" value="Genomic_DNA"/>
</dbReference>
<accession>M1HUK3</accession>
<proteinExistence type="predicted"/>
<reference evidence="1 2" key="1">
    <citation type="submission" date="2012-10" db="EMBL/GenBank/DDBJ databases">
        <title>Towards defining the chloroviruses: a genomic journey through a genus of large DNA viruses.</title>
        <authorList>
            <person name="Jeanniard A."/>
            <person name="Dunigan D.D."/>
            <person name="Gurnon J.R."/>
            <person name="Agarkova I."/>
            <person name="Kang M."/>
            <person name="Vitek J."/>
            <person name="Duncan G."/>
            <person name="McClung O.W."/>
            <person name="Larsen M."/>
            <person name="Claverie J.-M."/>
            <person name="Van Etten J.L."/>
            <person name="Blanc G."/>
        </authorList>
    </citation>
    <scope>NUCLEOTIDE SEQUENCE [LARGE SCALE GENOMIC DNA]</scope>
</reference>
<organismHost>
    <name type="scientific">Chlorella</name>
    <dbReference type="NCBI Taxonomy" id="3071"/>
</organismHost>
<organism evidence="1 2">
    <name type="scientific">Paramecium bursaria Chlorella virus IL3A</name>
    <name type="common">PBCV-IL3A</name>
    <dbReference type="NCBI Taxonomy" id="46019"/>
    <lineage>
        <taxon>Viruses</taxon>
        <taxon>Varidnaviria</taxon>
        <taxon>Bamfordvirae</taxon>
        <taxon>Nucleocytoviricota</taxon>
        <taxon>Megaviricetes</taxon>
        <taxon>Algavirales</taxon>
        <taxon>Phycodnaviridae</taxon>
        <taxon>Chlorovirus</taxon>
        <taxon>Chlorovirus illinoense</taxon>
    </lineage>
</organism>
<evidence type="ECO:0000313" key="1">
    <source>
        <dbReference type="EMBL" id="AGE53869.1"/>
    </source>
</evidence>
<protein>
    <submittedName>
        <fullName evidence="1">Uncharacterized protein</fullName>
    </submittedName>
</protein>